<dbReference type="Proteomes" id="UP000029585">
    <property type="component" value="Unassembled WGS sequence"/>
</dbReference>
<dbReference type="PANTHER" id="PTHR30309:SF0">
    <property type="entry name" value="GLYCEROL-3-PHOSPHATE ACYLTRANSFERASE-RELATED"/>
    <property type="match status" value="1"/>
</dbReference>
<name>A0A096CMU3_FLAPL</name>
<proteinExistence type="inferred from homology"/>
<dbReference type="SMART" id="SM01207">
    <property type="entry name" value="G3P_acyltransf"/>
    <property type="match status" value="1"/>
</dbReference>
<evidence type="ECO:0000256" key="10">
    <source>
        <dbReference type="HAMAP-Rule" id="MF_01043"/>
    </source>
</evidence>
<organism evidence="11 12">
    <name type="scientific">Flavonifractor plautii 1_3_50AFAA</name>
    <dbReference type="NCBI Taxonomy" id="742738"/>
    <lineage>
        <taxon>Bacteria</taxon>
        <taxon>Bacillati</taxon>
        <taxon>Bacillota</taxon>
        <taxon>Clostridia</taxon>
        <taxon>Eubacteriales</taxon>
        <taxon>Oscillospiraceae</taxon>
        <taxon>Flavonifractor</taxon>
    </lineage>
</organism>
<comment type="catalytic activity">
    <reaction evidence="10">
        <text>an acyl phosphate + sn-glycerol 3-phosphate = a 1-acyl-sn-glycero-3-phosphate + phosphate</text>
        <dbReference type="Rhea" id="RHEA:34075"/>
        <dbReference type="ChEBI" id="CHEBI:43474"/>
        <dbReference type="ChEBI" id="CHEBI:57597"/>
        <dbReference type="ChEBI" id="CHEBI:57970"/>
        <dbReference type="ChEBI" id="CHEBI:59918"/>
        <dbReference type="EC" id="2.3.1.275"/>
    </reaction>
</comment>
<dbReference type="PANTHER" id="PTHR30309">
    <property type="entry name" value="INNER MEMBRANE PROTEIN YGIH"/>
    <property type="match status" value="1"/>
</dbReference>
<dbReference type="AlphaFoldDB" id="A0A096CMU3"/>
<evidence type="ECO:0000256" key="9">
    <source>
        <dbReference type="ARBA" id="ARBA00023264"/>
    </source>
</evidence>
<evidence type="ECO:0000313" key="12">
    <source>
        <dbReference type="Proteomes" id="UP000029585"/>
    </source>
</evidence>
<evidence type="ECO:0000256" key="1">
    <source>
        <dbReference type="ARBA" id="ARBA00022475"/>
    </source>
</evidence>
<dbReference type="GO" id="GO:0008654">
    <property type="term" value="P:phospholipid biosynthetic process"/>
    <property type="evidence" value="ECO:0007669"/>
    <property type="project" value="UniProtKB-UniRule"/>
</dbReference>
<keyword evidence="9 10" id="KW-1208">Phospholipid metabolism</keyword>
<feature type="transmembrane region" description="Helical" evidence="10">
    <location>
        <begin position="24"/>
        <end position="49"/>
    </location>
</feature>
<dbReference type="RefSeq" id="WP_021631366.1">
    <property type="nucleotide sequence ID" value="NZ_KN174162.1"/>
</dbReference>
<gene>
    <name evidence="10" type="primary">plsY</name>
    <name evidence="11" type="ORF">HMPREF9460_01324</name>
</gene>
<dbReference type="InterPro" id="IPR003811">
    <property type="entry name" value="G3P_acylTferase_PlsY"/>
</dbReference>
<evidence type="ECO:0000256" key="3">
    <source>
        <dbReference type="ARBA" id="ARBA00022679"/>
    </source>
</evidence>
<evidence type="ECO:0000256" key="6">
    <source>
        <dbReference type="ARBA" id="ARBA00023098"/>
    </source>
</evidence>
<keyword evidence="1 10" id="KW-1003">Cell membrane</keyword>
<dbReference type="HAMAP" id="MF_01043">
    <property type="entry name" value="PlsY"/>
    <property type="match status" value="1"/>
</dbReference>
<evidence type="ECO:0000256" key="4">
    <source>
        <dbReference type="ARBA" id="ARBA00022692"/>
    </source>
</evidence>
<evidence type="ECO:0000256" key="8">
    <source>
        <dbReference type="ARBA" id="ARBA00023209"/>
    </source>
</evidence>
<dbReference type="EC" id="2.3.1.275" evidence="10"/>
<keyword evidence="7 10" id="KW-0472">Membrane</keyword>
<dbReference type="PATRIC" id="fig|742738.3.peg.1372"/>
<dbReference type="GO" id="GO:0005886">
    <property type="term" value="C:plasma membrane"/>
    <property type="evidence" value="ECO:0007669"/>
    <property type="project" value="UniProtKB-SubCell"/>
</dbReference>
<evidence type="ECO:0000256" key="2">
    <source>
        <dbReference type="ARBA" id="ARBA00022516"/>
    </source>
</evidence>
<comment type="pathway">
    <text evidence="10">Lipid metabolism; phospholipid metabolism.</text>
</comment>
<dbReference type="Pfam" id="PF02660">
    <property type="entry name" value="G3P_acyltransf"/>
    <property type="match status" value="1"/>
</dbReference>
<comment type="subunit">
    <text evidence="10">Probably interacts with PlsX.</text>
</comment>
<feature type="transmembrane region" description="Helical" evidence="10">
    <location>
        <begin position="190"/>
        <end position="211"/>
    </location>
</feature>
<comment type="function">
    <text evidence="10">Catalyzes the transfer of an acyl group from acyl-phosphate (acyl-PO(4)) to glycerol-3-phosphate (G3P) to form lysophosphatidic acid (LPA). This enzyme utilizes acyl-phosphate as fatty acyl donor, but not acyl-CoA or acyl-ACP.</text>
</comment>
<keyword evidence="12" id="KW-1185">Reference proteome</keyword>
<protein>
    <recommendedName>
        <fullName evidence="10">Glycerol-3-phosphate acyltransferase</fullName>
    </recommendedName>
    <alternativeName>
        <fullName evidence="10">Acyl-PO4 G3P acyltransferase</fullName>
    </alternativeName>
    <alternativeName>
        <fullName evidence="10">Acyl-phosphate--glycerol-3-phosphate acyltransferase</fullName>
    </alternativeName>
    <alternativeName>
        <fullName evidence="10">G3P acyltransferase</fullName>
        <shortName evidence="10">GPAT</shortName>
        <ecNumber evidence="10">2.3.1.275</ecNumber>
    </alternativeName>
    <alternativeName>
        <fullName evidence="10">Lysophosphatidic acid synthase</fullName>
        <shortName evidence="10">LPA synthase</shortName>
    </alternativeName>
</protein>
<dbReference type="eggNOG" id="COG0344">
    <property type="taxonomic scope" value="Bacteria"/>
</dbReference>
<keyword evidence="5 10" id="KW-1133">Transmembrane helix</keyword>
<evidence type="ECO:0000256" key="5">
    <source>
        <dbReference type="ARBA" id="ARBA00022989"/>
    </source>
</evidence>
<feature type="transmembrane region" description="Helical" evidence="10">
    <location>
        <begin position="148"/>
        <end position="170"/>
    </location>
</feature>
<reference evidence="11 12" key="1">
    <citation type="submission" date="2011-08" db="EMBL/GenBank/DDBJ databases">
        <title>The Genome Sequence of Clostridium orbiscindens 1_3_50AFAA.</title>
        <authorList>
            <consortium name="The Broad Institute Genome Sequencing Platform"/>
            <person name="Earl A."/>
            <person name="Ward D."/>
            <person name="Feldgarden M."/>
            <person name="Gevers D."/>
            <person name="Daigneault M."/>
            <person name="Strauss J."/>
            <person name="Allen-Vercoe E."/>
            <person name="Young S.K."/>
            <person name="Zeng Q."/>
            <person name="Gargeya S."/>
            <person name="Fitzgerald M."/>
            <person name="Haas B."/>
            <person name="Abouelleil A."/>
            <person name="Alvarado L."/>
            <person name="Arachchi H.M."/>
            <person name="Berlin A."/>
            <person name="Brown A."/>
            <person name="Chapman S.B."/>
            <person name="Chen Z."/>
            <person name="Dunbar C."/>
            <person name="Freedman E."/>
            <person name="Gearin G."/>
            <person name="Gellesch M."/>
            <person name="Goldberg J."/>
            <person name="Griggs A."/>
            <person name="Gujja S."/>
            <person name="Heiman D."/>
            <person name="Howarth C."/>
            <person name="Larson L."/>
            <person name="Lui A."/>
            <person name="MacDonald P.J.P."/>
            <person name="Montmayeur A."/>
            <person name="Murphy C."/>
            <person name="Neiman D."/>
            <person name="Pearson M."/>
            <person name="Priest M."/>
            <person name="Roberts A."/>
            <person name="Saif S."/>
            <person name="Shea T."/>
            <person name="Shenoy N."/>
            <person name="Sisk P."/>
            <person name="Stolte C."/>
            <person name="Sykes S."/>
            <person name="Wortman J."/>
            <person name="Nusbaum C."/>
            <person name="Birren B."/>
        </authorList>
    </citation>
    <scope>NUCLEOTIDE SEQUENCE [LARGE SCALE GENOMIC DNA]</scope>
    <source>
        <strain evidence="11 12">1_3_50AFAA</strain>
    </source>
</reference>
<dbReference type="HOGENOM" id="CLU_081254_0_0_9"/>
<keyword evidence="6 10" id="KW-0443">Lipid metabolism</keyword>
<dbReference type="GO" id="GO:0043772">
    <property type="term" value="F:acyl-phosphate glycerol-3-phosphate acyltransferase activity"/>
    <property type="evidence" value="ECO:0007669"/>
    <property type="project" value="UniProtKB-UniRule"/>
</dbReference>
<comment type="similarity">
    <text evidence="10">Belongs to the PlsY family.</text>
</comment>
<keyword evidence="2 10" id="KW-0444">Lipid biosynthesis</keyword>
<dbReference type="UniPathway" id="UPA00085"/>
<dbReference type="EMBL" id="ADLO01000047">
    <property type="protein sequence ID" value="KGF56122.1"/>
    <property type="molecule type" value="Genomic_DNA"/>
</dbReference>
<keyword evidence="4 10" id="KW-0812">Transmembrane</keyword>
<comment type="caution">
    <text evidence="11">The sequence shown here is derived from an EMBL/GenBank/DDBJ whole genome shotgun (WGS) entry which is preliminary data.</text>
</comment>
<accession>A0A096CMU3</accession>
<comment type="subcellular location">
    <subcellularLocation>
        <location evidence="10">Cell membrane</location>
        <topology evidence="10">Multi-pass membrane protein</topology>
    </subcellularLocation>
</comment>
<keyword evidence="8 10" id="KW-0594">Phospholipid biosynthesis</keyword>
<evidence type="ECO:0000256" key="7">
    <source>
        <dbReference type="ARBA" id="ARBA00023136"/>
    </source>
</evidence>
<sequence length="241" mass="25808">MADPTTVPTGIQPNLPAALSELGAALLLPALLVAVIAYFCGCFNGAVIVSKYILRDDVRTHGSGNAGLTNFYRTFGGPLTFVVILTDVLKAVVAVWVGILAAKYLVADELLVVALGKYWAGAFCLLGHMFPCMFHFKGGKGILSGGTIAIMIDWRVALVVWGGFLILAALTKWVSLGSIWAGASFPFATWFVYHDVVLLALAILLGGLIVWKHRGNLKRILNGTESKFSLHHKKDEGAPKA</sequence>
<feature type="transmembrane region" description="Helical" evidence="10">
    <location>
        <begin position="118"/>
        <end position="136"/>
    </location>
</feature>
<feature type="transmembrane region" description="Helical" evidence="10">
    <location>
        <begin position="79"/>
        <end position="106"/>
    </location>
</feature>
<keyword evidence="3 10" id="KW-0808">Transferase</keyword>
<evidence type="ECO:0000313" key="11">
    <source>
        <dbReference type="EMBL" id="KGF56122.1"/>
    </source>
</evidence>